<feature type="active site" evidence="2">
    <location>
        <position position="401"/>
    </location>
</feature>
<keyword evidence="5" id="KW-1185">Reference proteome</keyword>
<dbReference type="PANTHER" id="PTHR32268:SF16">
    <property type="entry name" value="SERINE O-SUCCINYLTRANSFERASE"/>
    <property type="match status" value="1"/>
</dbReference>
<dbReference type="OrthoDB" id="444135at2759"/>
<proteinExistence type="inferred from homology"/>
<dbReference type="GO" id="GO:0005739">
    <property type="term" value="C:mitochondrion"/>
    <property type="evidence" value="ECO:0007669"/>
    <property type="project" value="TreeGrafter"/>
</dbReference>
<dbReference type="NCBIfam" id="TIGR01392">
    <property type="entry name" value="homoserO_Ac_trn"/>
    <property type="match status" value="1"/>
</dbReference>
<keyword evidence="4" id="KW-0808">Transferase</keyword>
<dbReference type="Gene3D" id="3.40.50.1820">
    <property type="entry name" value="alpha/beta hydrolase"/>
    <property type="match status" value="1"/>
</dbReference>
<dbReference type="EC" id="2.3.1.31" evidence="4"/>
<dbReference type="HAMAP" id="MF_00296">
    <property type="entry name" value="MetX_acyltransf"/>
    <property type="match status" value="1"/>
</dbReference>
<dbReference type="GO" id="GO:0009092">
    <property type="term" value="P:homoserine metabolic process"/>
    <property type="evidence" value="ECO:0007669"/>
    <property type="project" value="TreeGrafter"/>
</dbReference>
<dbReference type="GO" id="GO:0004414">
    <property type="term" value="F:homoserine O-acetyltransferase activity"/>
    <property type="evidence" value="ECO:0007669"/>
    <property type="project" value="UniProtKB-EC"/>
</dbReference>
<dbReference type="AlphaFoldDB" id="A0A3M7P7M4"/>
<organism evidence="4 5">
    <name type="scientific">Brachionus plicatilis</name>
    <name type="common">Marine rotifer</name>
    <name type="synonym">Brachionus muelleri</name>
    <dbReference type="NCBI Taxonomy" id="10195"/>
    <lineage>
        <taxon>Eukaryota</taxon>
        <taxon>Metazoa</taxon>
        <taxon>Spiralia</taxon>
        <taxon>Gnathifera</taxon>
        <taxon>Rotifera</taxon>
        <taxon>Eurotatoria</taxon>
        <taxon>Monogononta</taxon>
        <taxon>Pseudotrocha</taxon>
        <taxon>Ploima</taxon>
        <taxon>Brachionidae</taxon>
        <taxon>Brachionus</taxon>
    </lineage>
</organism>
<dbReference type="GO" id="GO:0006535">
    <property type="term" value="P:cysteine biosynthetic process from serine"/>
    <property type="evidence" value="ECO:0007669"/>
    <property type="project" value="TreeGrafter"/>
</dbReference>
<feature type="active site" description="Nucleophile" evidence="2">
    <location>
        <position position="204"/>
    </location>
</feature>
<protein>
    <submittedName>
        <fullName evidence="4">Putative serine-O-acetyltransferase cys2</fullName>
        <ecNumber evidence="4">2.3.1.31</ecNumber>
    </submittedName>
</protein>
<dbReference type="SUPFAM" id="SSF53474">
    <property type="entry name" value="alpha/beta-Hydrolases"/>
    <property type="match status" value="1"/>
</dbReference>
<sequence>MFLKRAFPRFIPQLVFVRHSSRSTNVPLEDLDLEFKGLDTVSKIPLSKANGPDPIYLKLRDDMYNLFYHDKKFNFKLGGVLPELRLAYETWGELNNEKDNAILLFTGLSANSHAKRNASNLNPGWWEDFIGEKMAIDTEKFFVICVNHLGSCFGSTGPSSVGPVSKEPYGTNFPILTVDDMVKAQFLLLDYLGIQKLHASVGSSLGGMCSLLSGLKYPSRVSKVIAISTCARAEPSSIAMRYLQRKSIMLDPKWNQGFYYGTEGPINGLRLAREIATVTYRSGPEWKQRFGRKKINSIDPMTLNPSFEIENYLNYQGETFIAKYDPNSLLYLSKAMDLFDLSEGCENMVDAFQHLTCPVLIMGSQTDILFPVEQQRDLSKWIKQAGNSQVSYFEMDSLYGHDTFLLNLNDVGTALKGFLETKMAKSGEISKSKRK</sequence>
<comment type="caution">
    <text evidence="4">The sequence shown here is derived from an EMBL/GenBank/DDBJ whole genome shotgun (WGS) entry which is preliminary data.</text>
</comment>
<gene>
    <name evidence="4" type="ORF">BpHYR1_018387</name>
</gene>
<dbReference type="InterPro" id="IPR029058">
    <property type="entry name" value="AB_hydrolase_fold"/>
</dbReference>
<dbReference type="EMBL" id="REGN01012852">
    <property type="protein sequence ID" value="RMZ94704.1"/>
    <property type="molecule type" value="Genomic_DNA"/>
</dbReference>
<dbReference type="GO" id="GO:0009086">
    <property type="term" value="P:methionine biosynthetic process"/>
    <property type="evidence" value="ECO:0007669"/>
    <property type="project" value="TreeGrafter"/>
</dbReference>
<evidence type="ECO:0000256" key="2">
    <source>
        <dbReference type="PIRSR" id="PIRSR000443-1"/>
    </source>
</evidence>
<feature type="domain" description="AB hydrolase-1" evidence="3">
    <location>
        <begin position="101"/>
        <end position="407"/>
    </location>
</feature>
<evidence type="ECO:0000259" key="3">
    <source>
        <dbReference type="Pfam" id="PF00561"/>
    </source>
</evidence>
<evidence type="ECO:0000313" key="5">
    <source>
        <dbReference type="Proteomes" id="UP000276133"/>
    </source>
</evidence>
<dbReference type="InterPro" id="IPR000073">
    <property type="entry name" value="AB_hydrolase_1"/>
</dbReference>
<name>A0A3M7P7M4_BRAPC</name>
<dbReference type="STRING" id="10195.A0A3M7P7M4"/>
<dbReference type="PANTHER" id="PTHR32268">
    <property type="entry name" value="HOMOSERINE O-ACETYLTRANSFERASE"/>
    <property type="match status" value="1"/>
</dbReference>
<dbReference type="Pfam" id="PF00561">
    <property type="entry name" value="Abhydrolase_1"/>
    <property type="match status" value="1"/>
</dbReference>
<accession>A0A3M7P7M4</accession>
<dbReference type="GO" id="GO:0009001">
    <property type="term" value="F:serine O-acetyltransferase activity"/>
    <property type="evidence" value="ECO:0007669"/>
    <property type="project" value="TreeGrafter"/>
</dbReference>
<evidence type="ECO:0000313" key="4">
    <source>
        <dbReference type="EMBL" id="RMZ94704.1"/>
    </source>
</evidence>
<feature type="active site" evidence="2">
    <location>
        <position position="367"/>
    </location>
</feature>
<comment type="similarity">
    <text evidence="1">Belongs to the AB hydrolase superfamily. MetX family.</text>
</comment>
<dbReference type="NCBIfam" id="NF001209">
    <property type="entry name" value="PRK00175.1"/>
    <property type="match status" value="1"/>
</dbReference>
<dbReference type="Proteomes" id="UP000276133">
    <property type="component" value="Unassembled WGS sequence"/>
</dbReference>
<dbReference type="PIRSF" id="PIRSF000443">
    <property type="entry name" value="Homoser_Ac_trans"/>
    <property type="match status" value="1"/>
</dbReference>
<reference evidence="4 5" key="1">
    <citation type="journal article" date="2018" name="Sci. Rep.">
        <title>Genomic signatures of local adaptation to the degree of environmental predictability in rotifers.</title>
        <authorList>
            <person name="Franch-Gras L."/>
            <person name="Hahn C."/>
            <person name="Garcia-Roger E.M."/>
            <person name="Carmona M.J."/>
            <person name="Serra M."/>
            <person name="Gomez A."/>
        </authorList>
    </citation>
    <scope>NUCLEOTIDE SEQUENCE [LARGE SCALE GENOMIC DNA]</scope>
    <source>
        <strain evidence="4">HYR1</strain>
    </source>
</reference>
<dbReference type="InterPro" id="IPR008220">
    <property type="entry name" value="HAT_MetX-like"/>
</dbReference>
<evidence type="ECO:0000256" key="1">
    <source>
        <dbReference type="ARBA" id="ARBA00006886"/>
    </source>
</evidence>
<keyword evidence="4" id="KW-0012">Acyltransferase</keyword>